<accession>A0ABM3VFD1</accession>
<sequence length="1606" mass="170963">MPRNAAKKANKNTKSLPISVKFLTTKVNNKKKKRNLNNKSKHNNSNNNKKTKKKKNLNNSDTNKHNQKLKESQQQQRGQKRKKALKQPANARIVTEAPTTSFAADNNDADDDDCDANSTTAVTHLTRPTAATTTAATERCKFTINSQDLKVLSSSTTWFSSGLNQTTLSSNRSSVNTVDADQTCGVGGGGVKHSPATATSQRGVEKQKPQQQQNTILKYLKNQRNSKNNLGDNNADDVVGLGSAEETSNIDIHNNKEKDKLQVATTTLLSITTATEAATSSPALPLATTTTATNQRQCRLSTLYPIVIETHISESQSLAGEVKTTNPTTAAATTTKHSISNANTTGNCSTNSAIVLRTSDTTTALDTTLSKQTAGADDATKQILQNKSPSPQQQQPAKRRKRRYFHQPHEVKARLDSLRTRKAPGDTEPQQQQKTQQEQQQQQQTHKVDKSLEISQKSTALVQDIAKQQQQQPEAGNKHKFLQAPDTEETLRKRVFPILDVATLNRIETLSDNEVKKPASKRKRSQTAALLGFNIPTTLRSRRVTATAQAAVIVAAAAAAAAASAATSGCGIGVGVRTTPSIAGGGGGGGLVVQKRQQQQQLAGGGDFLKPLPIEAGITNSKKRPRIMSLYERPYQTANDGRGGSSSLVSNGYMSTSRSSSSGGAGMPMIMSDSNDSQDMTNAYYLTGNSGSGIAGSSSASSAAAAALLGNGGGVGIALNHAPTMGTLCNIGNTCYLNSVVYTLRFAPQFLHNLHHLLTDLNALQQNIARARSKSSSLGRGISAVHIENARSWSSKDLASMEQYAGSNAAANSIVNASTPSSGPSSSSALTQVTQKSSHQILTEKLHELYQSLYRNEMSESMEPYHADTLLHAIQDVSSIFEGNQQQDAHEFLMCLLNSIRETNQTLIKAIAECPDVILNGYISNPEDTERDIKQSNNSTSSSGGIISNSNHISVTSALSSLTSNSKSSSFFSRKSKRKDETKNSKNSRLQSPLKDNQIAGNITPQSNSLFYLNTNDLNSTAAAGVTSTSPPSVGRGGGGGSVVTGGGSSSLASPSNSTATTAGNGGDELDAAGASSSSNSTAVSLLLKDKQRLESKIRELGLDFFNDDFEGITVSTTKCLSCETITEQKETMIDIAVPVPQAGYESNEYNTDRPSSFIQNSCITSERFRNENKYRCEQCCGYTEAIRSISYEVLPRLLIIQLSRFSGGMEKINSYIPTSFTLQCFCSKCCELSDANKLHIYKLYSVITHVGATMSVGHYIAYTCSLDWANEYINCPKEQRRRASQERAAAAAAAAAAMNGSGGTTLTTNPMQQAGQTSSTTNANNVGSSNNSSSSSGTTSFMKIMKFGRSKASSSGDMSKHVKHLNGLTSSGGSGSGSGGGSKAITNGIGKLSMNNTNSAGGTSSASSSSAPASCASSTTCPSINCCAMRLTAQQQMHYVHANQQNNINDFNEDSSGYTNGVASSGYSSSNYNNNMQQQPPYNSGSSNNSSGYGSTGRAGTKASYASSQQQLHNGSEPIWYMCDDDKIKAMTQREFEELLSPARKITITPYLLFYARYNLQSSSPPKSAGSSSSPGPVTSSPQASWSNESLQSSGHSAHSSGMRM</sequence>
<dbReference type="InterPro" id="IPR018200">
    <property type="entry name" value="USP_CS"/>
</dbReference>
<feature type="compositionally biased region" description="Polar residues" evidence="2">
    <location>
        <begin position="985"/>
        <end position="1002"/>
    </location>
</feature>
<feature type="region of interest" description="Disordered" evidence="2">
    <location>
        <begin position="963"/>
        <end position="1002"/>
    </location>
</feature>
<dbReference type="PANTHER" id="PTHR24006:SF905">
    <property type="entry name" value="UBIQUITIN CARBOXYL-TERMINAL HYDROLASE 1"/>
    <property type="match status" value="1"/>
</dbReference>
<feature type="region of interest" description="Disordered" evidence="2">
    <location>
        <begin position="1"/>
        <end position="109"/>
    </location>
</feature>
<dbReference type="InterPro" id="IPR028889">
    <property type="entry name" value="USP"/>
</dbReference>
<dbReference type="PANTHER" id="PTHR24006">
    <property type="entry name" value="UBIQUITIN CARBOXYL-TERMINAL HYDROLASE"/>
    <property type="match status" value="1"/>
</dbReference>
<feature type="compositionally biased region" description="Low complexity" evidence="2">
    <location>
        <begin position="430"/>
        <end position="444"/>
    </location>
</feature>
<feature type="compositionally biased region" description="Low complexity" evidence="2">
    <location>
        <begin position="963"/>
        <end position="973"/>
    </location>
</feature>
<feature type="compositionally biased region" description="Gly residues" evidence="2">
    <location>
        <begin position="1371"/>
        <end position="1383"/>
    </location>
</feature>
<keyword evidence="4" id="KW-1185">Reference proteome</keyword>
<proteinExistence type="inferred from homology"/>
<feature type="compositionally biased region" description="Low complexity" evidence="2">
    <location>
        <begin position="324"/>
        <end position="335"/>
    </location>
</feature>
<feature type="compositionally biased region" description="Basic and acidic residues" evidence="2">
    <location>
        <begin position="407"/>
        <end position="425"/>
    </location>
</feature>
<feature type="region of interest" description="Disordered" evidence="2">
    <location>
        <begin position="319"/>
        <end position="349"/>
    </location>
</feature>
<reference evidence="5" key="1">
    <citation type="submission" date="2025-08" db="UniProtKB">
        <authorList>
            <consortium name="RefSeq"/>
        </authorList>
    </citation>
    <scope>IDENTIFICATION</scope>
    <source>
        <strain evidence="5">Aabys</strain>
        <tissue evidence="5">Whole body</tissue>
    </source>
</reference>
<name>A0ABM3VFD1_MUSDO</name>
<feature type="compositionally biased region" description="Basic and acidic residues" evidence="2">
    <location>
        <begin position="62"/>
        <end position="71"/>
    </location>
</feature>
<feature type="compositionally biased region" description="Low complexity" evidence="2">
    <location>
        <begin position="387"/>
        <end position="396"/>
    </location>
</feature>
<dbReference type="Gene3D" id="3.90.70.10">
    <property type="entry name" value="Cysteine proteinases"/>
    <property type="match status" value="2"/>
</dbReference>
<protein>
    <submittedName>
        <fullName evidence="5">Uncharacterized protein LOC131805396</fullName>
    </submittedName>
</protein>
<dbReference type="InterPro" id="IPR038765">
    <property type="entry name" value="Papain-like_cys_pep_sf"/>
</dbReference>
<feature type="compositionally biased region" description="Low complexity" evidence="2">
    <location>
        <begin position="1050"/>
        <end position="1063"/>
    </location>
</feature>
<feature type="region of interest" description="Disordered" evidence="2">
    <location>
        <begin position="1353"/>
        <end position="1389"/>
    </location>
</feature>
<dbReference type="SUPFAM" id="SSF54001">
    <property type="entry name" value="Cysteine proteinases"/>
    <property type="match status" value="1"/>
</dbReference>
<feature type="region of interest" description="Disordered" evidence="2">
    <location>
        <begin position="1023"/>
        <end position="1077"/>
    </location>
</feature>
<feature type="compositionally biased region" description="Basic residues" evidence="2">
    <location>
        <begin position="1"/>
        <end position="11"/>
    </location>
</feature>
<feature type="compositionally biased region" description="Polar residues" evidence="2">
    <location>
        <begin position="1305"/>
        <end position="1317"/>
    </location>
</feature>
<dbReference type="Pfam" id="PF00443">
    <property type="entry name" value="UCH"/>
    <property type="match status" value="1"/>
</dbReference>
<evidence type="ECO:0000256" key="1">
    <source>
        <dbReference type="ARBA" id="ARBA00009085"/>
    </source>
</evidence>
<dbReference type="PROSITE" id="PS00973">
    <property type="entry name" value="USP_2"/>
    <property type="match status" value="1"/>
</dbReference>
<dbReference type="RefSeq" id="XP_058984504.1">
    <property type="nucleotide sequence ID" value="XM_059128521.1"/>
</dbReference>
<feature type="compositionally biased region" description="Basic residues" evidence="2">
    <location>
        <begin position="397"/>
        <end position="406"/>
    </location>
</feature>
<feature type="compositionally biased region" description="Low complexity" evidence="2">
    <location>
        <begin position="1318"/>
        <end position="1340"/>
    </location>
</feature>
<dbReference type="Proteomes" id="UP001652621">
    <property type="component" value="Unplaced"/>
</dbReference>
<evidence type="ECO:0000259" key="3">
    <source>
        <dbReference type="PROSITE" id="PS50235"/>
    </source>
</evidence>
<feature type="compositionally biased region" description="Basic residues" evidence="2">
    <location>
        <begin position="28"/>
        <end position="42"/>
    </location>
</feature>
<dbReference type="InterPro" id="IPR050164">
    <property type="entry name" value="Peptidase_C19"/>
</dbReference>
<evidence type="ECO:0000256" key="2">
    <source>
        <dbReference type="SAM" id="MobiDB-lite"/>
    </source>
</evidence>
<feature type="region of interest" description="Disordered" evidence="2">
    <location>
        <begin position="1303"/>
        <end position="1340"/>
    </location>
</feature>
<dbReference type="GeneID" id="131805396"/>
<dbReference type="PROSITE" id="PS50235">
    <property type="entry name" value="USP_3"/>
    <property type="match status" value="1"/>
</dbReference>
<feature type="region of interest" description="Disordered" evidence="2">
    <location>
        <begin position="1452"/>
        <end position="1510"/>
    </location>
</feature>
<feature type="compositionally biased region" description="Polar residues" evidence="2">
    <location>
        <begin position="1584"/>
        <end position="1593"/>
    </location>
</feature>
<dbReference type="CDD" id="cd02257">
    <property type="entry name" value="Peptidase_C19"/>
    <property type="match status" value="1"/>
</dbReference>
<evidence type="ECO:0000313" key="4">
    <source>
        <dbReference type="Proteomes" id="UP001652621"/>
    </source>
</evidence>
<feature type="region of interest" description="Disordered" evidence="2">
    <location>
        <begin position="382"/>
        <end position="451"/>
    </location>
</feature>
<dbReference type="InterPro" id="IPR001394">
    <property type="entry name" value="Peptidase_C19_UCH"/>
</dbReference>
<feature type="domain" description="USP" evidence="3">
    <location>
        <begin position="726"/>
        <end position="1559"/>
    </location>
</feature>
<feature type="compositionally biased region" description="Low complexity" evidence="2">
    <location>
        <begin position="1564"/>
        <end position="1583"/>
    </location>
</feature>
<comment type="similarity">
    <text evidence="1">Belongs to the peptidase C19 family.</text>
</comment>
<feature type="compositionally biased region" description="Low complexity" evidence="2">
    <location>
        <begin position="1594"/>
        <end position="1606"/>
    </location>
</feature>
<gene>
    <name evidence="5" type="primary">LOC131805396</name>
</gene>
<feature type="compositionally biased region" description="Low complexity" evidence="2">
    <location>
        <begin position="1465"/>
        <end position="1494"/>
    </location>
</feature>
<evidence type="ECO:0000313" key="5">
    <source>
        <dbReference type="RefSeq" id="XP_058984504.1"/>
    </source>
</evidence>
<feature type="region of interest" description="Disordered" evidence="2">
    <location>
        <begin position="184"/>
        <end position="212"/>
    </location>
</feature>
<feature type="compositionally biased region" description="Gly residues" evidence="2">
    <location>
        <begin position="1035"/>
        <end position="1049"/>
    </location>
</feature>
<organism evidence="4 5">
    <name type="scientific">Musca domestica</name>
    <name type="common">House fly</name>
    <dbReference type="NCBI Taxonomy" id="7370"/>
    <lineage>
        <taxon>Eukaryota</taxon>
        <taxon>Metazoa</taxon>
        <taxon>Ecdysozoa</taxon>
        <taxon>Arthropoda</taxon>
        <taxon>Hexapoda</taxon>
        <taxon>Insecta</taxon>
        <taxon>Pterygota</taxon>
        <taxon>Neoptera</taxon>
        <taxon>Endopterygota</taxon>
        <taxon>Diptera</taxon>
        <taxon>Brachycera</taxon>
        <taxon>Muscomorpha</taxon>
        <taxon>Muscoidea</taxon>
        <taxon>Muscidae</taxon>
        <taxon>Musca</taxon>
    </lineage>
</organism>
<feature type="region of interest" description="Disordered" evidence="2">
    <location>
        <begin position="1564"/>
        <end position="1606"/>
    </location>
</feature>
<feature type="compositionally biased region" description="Polar residues" evidence="2">
    <location>
        <begin position="1452"/>
        <end position="1464"/>
    </location>
</feature>
<feature type="compositionally biased region" description="Polar residues" evidence="2">
    <location>
        <begin position="336"/>
        <end position="349"/>
    </location>
</feature>